<keyword evidence="1" id="KW-0472">Membrane</keyword>
<keyword evidence="1" id="KW-0812">Transmembrane</keyword>
<reference evidence="3" key="1">
    <citation type="submission" date="2016-10" db="EMBL/GenBank/DDBJ databases">
        <authorList>
            <person name="Varghese N."/>
            <person name="Submissions S."/>
        </authorList>
    </citation>
    <scope>NUCLEOTIDE SEQUENCE [LARGE SCALE GENOMIC DNA]</scope>
    <source>
        <strain evidence="3">DSM 17616</strain>
    </source>
</reference>
<feature type="transmembrane region" description="Helical" evidence="1">
    <location>
        <begin position="105"/>
        <end position="127"/>
    </location>
</feature>
<keyword evidence="1" id="KW-1133">Transmembrane helix</keyword>
<evidence type="ECO:0000313" key="2">
    <source>
        <dbReference type="EMBL" id="SEH79318.1"/>
    </source>
</evidence>
<feature type="transmembrane region" description="Helical" evidence="1">
    <location>
        <begin position="134"/>
        <end position="151"/>
    </location>
</feature>
<dbReference type="AlphaFoldDB" id="A0A1H6KTX1"/>
<dbReference type="Proteomes" id="UP000199371">
    <property type="component" value="Unassembled WGS sequence"/>
</dbReference>
<organism evidence="2 3">
    <name type="scientific">Rheinheimera pacifica</name>
    <dbReference type="NCBI Taxonomy" id="173990"/>
    <lineage>
        <taxon>Bacteria</taxon>
        <taxon>Pseudomonadati</taxon>
        <taxon>Pseudomonadota</taxon>
        <taxon>Gammaproteobacteria</taxon>
        <taxon>Chromatiales</taxon>
        <taxon>Chromatiaceae</taxon>
        <taxon>Rheinheimera</taxon>
    </lineage>
</organism>
<accession>A0A1H6KTX1</accession>
<evidence type="ECO:0000313" key="3">
    <source>
        <dbReference type="Proteomes" id="UP000199371"/>
    </source>
</evidence>
<protein>
    <submittedName>
        <fullName evidence="2">Uncharacterized protein</fullName>
    </submittedName>
</protein>
<feature type="transmembrane region" description="Helical" evidence="1">
    <location>
        <begin position="21"/>
        <end position="38"/>
    </location>
</feature>
<name>A0A1H6KTX1_9GAMM</name>
<dbReference type="STRING" id="173990.SAMN05660691_01461"/>
<proteinExistence type="predicted"/>
<keyword evidence="3" id="KW-1185">Reference proteome</keyword>
<feature type="transmembrane region" description="Helical" evidence="1">
    <location>
        <begin position="44"/>
        <end position="70"/>
    </location>
</feature>
<sequence>MLLAAISIILTPSIEYNALKLKLFLFCFTAGLCIWIVFFPRHDYLAIVSGMLFFPSAVLLSLFIPKLFVLKDVKLVDRRSNLALPSFFVISCVALRVLTDMEITNYGLFTLLLVPATTLVFIVVWVLPHKMDTEAIAITAICYSIAFVPLLNELGPAKMEAITSGPLVRKYHSTSRPPGRYLVMQDRKEKLQIRVGKYTYEGYKKGDLVCIKVRVGWLGLESLSLVRCPP</sequence>
<evidence type="ECO:0000256" key="1">
    <source>
        <dbReference type="SAM" id="Phobius"/>
    </source>
</evidence>
<dbReference type="EMBL" id="FNXF01000004">
    <property type="protein sequence ID" value="SEH79318.1"/>
    <property type="molecule type" value="Genomic_DNA"/>
</dbReference>
<gene>
    <name evidence="2" type="ORF">SAMN05660691_01461</name>
</gene>